<name>A0ABY5WBL7_9ACTN</name>
<gene>
    <name evidence="3" type="ORF">Dfulv_21910</name>
</gene>
<organism evidence="3 4">
    <name type="scientific">Dactylosporangium fulvum</name>
    <dbReference type="NCBI Taxonomy" id="53359"/>
    <lineage>
        <taxon>Bacteria</taxon>
        <taxon>Bacillati</taxon>
        <taxon>Actinomycetota</taxon>
        <taxon>Actinomycetes</taxon>
        <taxon>Micromonosporales</taxon>
        <taxon>Micromonosporaceae</taxon>
        <taxon>Dactylosporangium</taxon>
    </lineage>
</organism>
<dbReference type="InterPro" id="IPR052019">
    <property type="entry name" value="F420H2_bilvrd_red/Heme_oxyg"/>
</dbReference>
<dbReference type="SUPFAM" id="SSF50475">
    <property type="entry name" value="FMN-binding split barrel"/>
    <property type="match status" value="1"/>
</dbReference>
<dbReference type="InterPro" id="IPR012349">
    <property type="entry name" value="Split_barrel_FMN-bd"/>
</dbReference>
<dbReference type="NCBIfam" id="TIGR03618">
    <property type="entry name" value="Rv1155_F420"/>
    <property type="match status" value="1"/>
</dbReference>
<dbReference type="RefSeq" id="WP_259866236.1">
    <property type="nucleotide sequence ID" value="NZ_BAAAST010000004.1"/>
</dbReference>
<dbReference type="InterPro" id="IPR011576">
    <property type="entry name" value="Pyridox_Oxase_N"/>
</dbReference>
<reference evidence="3" key="1">
    <citation type="submission" date="2021-04" db="EMBL/GenBank/DDBJ databases">
        <authorList>
            <person name="Hartkoorn R.C."/>
            <person name="Beaudoing E."/>
            <person name="Hot D."/>
        </authorList>
    </citation>
    <scope>NUCLEOTIDE SEQUENCE</scope>
    <source>
        <strain evidence="3">NRRL B-16292</strain>
    </source>
</reference>
<keyword evidence="4" id="KW-1185">Reference proteome</keyword>
<keyword evidence="1" id="KW-0560">Oxidoreductase</keyword>
<dbReference type="PANTHER" id="PTHR35176">
    <property type="entry name" value="HEME OXYGENASE HI_0854-RELATED"/>
    <property type="match status" value="1"/>
</dbReference>
<dbReference type="PANTHER" id="PTHR35176:SF6">
    <property type="entry name" value="HEME OXYGENASE HI_0854-RELATED"/>
    <property type="match status" value="1"/>
</dbReference>
<feature type="domain" description="Pyridoxamine 5'-phosphate oxidase N-terminal" evidence="2">
    <location>
        <begin position="2"/>
        <end position="125"/>
    </location>
</feature>
<evidence type="ECO:0000256" key="1">
    <source>
        <dbReference type="ARBA" id="ARBA00023002"/>
    </source>
</evidence>
<dbReference type="EMBL" id="CP073720">
    <property type="protein sequence ID" value="UWP86750.1"/>
    <property type="molecule type" value="Genomic_DNA"/>
</dbReference>
<protein>
    <submittedName>
        <fullName evidence="3">PPOX class F420-dependent oxidoreductase</fullName>
    </submittedName>
</protein>
<reference evidence="3" key="2">
    <citation type="submission" date="2022-09" db="EMBL/GenBank/DDBJ databases">
        <title>Biosynthetic gene clusters of Dactylosporangioum fulvum.</title>
        <authorList>
            <person name="Caradec T."/>
        </authorList>
    </citation>
    <scope>NUCLEOTIDE SEQUENCE</scope>
    <source>
        <strain evidence="3">NRRL B-16292</strain>
    </source>
</reference>
<proteinExistence type="predicted"/>
<evidence type="ECO:0000313" key="3">
    <source>
        <dbReference type="EMBL" id="UWP86750.1"/>
    </source>
</evidence>
<dbReference type="Gene3D" id="2.30.110.10">
    <property type="entry name" value="Electron Transport, Fmn-binding Protein, Chain A"/>
    <property type="match status" value="1"/>
</dbReference>
<dbReference type="Pfam" id="PF01243">
    <property type="entry name" value="PNPOx_N"/>
    <property type="match status" value="1"/>
</dbReference>
<evidence type="ECO:0000313" key="4">
    <source>
        <dbReference type="Proteomes" id="UP001059617"/>
    </source>
</evidence>
<accession>A0ABY5WBL7</accession>
<sequence length="128" mass="14375">MLDQDVRELATGTNLGFFSTLMPTGQPQLSIVWPHADDDHILIGTQTSRQKYRNVLADPRATILLLDAANPRRYIEIRGRVVGTETGAAAVRLAHTTFTKWTGSPTLRPADGERVLLRLRPEHIHRKE</sequence>
<dbReference type="Proteomes" id="UP001059617">
    <property type="component" value="Chromosome"/>
</dbReference>
<evidence type="ECO:0000259" key="2">
    <source>
        <dbReference type="Pfam" id="PF01243"/>
    </source>
</evidence>
<dbReference type="InterPro" id="IPR019920">
    <property type="entry name" value="F420-binding_dom_put"/>
</dbReference>